<name>A0AAF0BIN0_9PROT</name>
<dbReference type="AlphaFoldDB" id="A0AAF0BIN0"/>
<evidence type="ECO:0000259" key="1">
    <source>
        <dbReference type="Pfam" id="PF00149"/>
    </source>
</evidence>
<dbReference type="EMBL" id="CP116805">
    <property type="protein sequence ID" value="WCL55603.1"/>
    <property type="molecule type" value="Genomic_DNA"/>
</dbReference>
<dbReference type="InterPro" id="IPR006186">
    <property type="entry name" value="Ser/Thr-sp_prot-phosphatase"/>
</dbReference>
<evidence type="ECO:0000313" key="3">
    <source>
        <dbReference type="Proteomes" id="UP001217500"/>
    </source>
</evidence>
<dbReference type="InterPro" id="IPR004843">
    <property type="entry name" value="Calcineurin-like_PHP"/>
</dbReference>
<dbReference type="GO" id="GO:0005737">
    <property type="term" value="C:cytoplasm"/>
    <property type="evidence" value="ECO:0007669"/>
    <property type="project" value="TreeGrafter"/>
</dbReference>
<dbReference type="GO" id="GO:0008803">
    <property type="term" value="F:bis(5'-nucleosyl)-tetraphosphatase (symmetrical) activity"/>
    <property type="evidence" value="ECO:0007669"/>
    <property type="project" value="TreeGrafter"/>
</dbReference>
<dbReference type="InterPro" id="IPR050126">
    <property type="entry name" value="Ap4A_hydrolase"/>
</dbReference>
<dbReference type="PRINTS" id="PR00114">
    <property type="entry name" value="STPHPHTASE"/>
</dbReference>
<dbReference type="InterPro" id="IPR029052">
    <property type="entry name" value="Metallo-depent_PP-like"/>
</dbReference>
<sequence>MSDPFQRPASSHKLIDHPADDGRLFVCGDLQGCYDELMAALDAAAFDRQCDQVLALGDLIDRGPKSFECLMLLHEPWFRSILGNHEDMMVRALNSDWDLPMWRSNGGTWFEGLTPDQQERVWWLVDDPLPRLPLGMTIVLPDGGKVGLIHGDPPHDWLRAVDGSHPRNSALWGRTRSACQDQSLVQNVDLVLVGHTPGASVLQLGNVYYLDTGAGYPDGRLTLLEIPPSLSALQQTLAGLAA</sequence>
<dbReference type="Gene3D" id="3.60.21.10">
    <property type="match status" value="1"/>
</dbReference>
<dbReference type="PANTHER" id="PTHR42850:SF10">
    <property type="entry name" value="SERINE_THREONINE-PROTEIN PHOSPHATASE 1"/>
    <property type="match status" value="1"/>
</dbReference>
<feature type="domain" description="Calcineurin-like phosphoesterase" evidence="1">
    <location>
        <begin position="23"/>
        <end position="197"/>
    </location>
</feature>
<dbReference type="GO" id="GO:0110154">
    <property type="term" value="P:RNA decapping"/>
    <property type="evidence" value="ECO:0007669"/>
    <property type="project" value="TreeGrafter"/>
</dbReference>
<accession>A0AAF0BIN0</accession>
<dbReference type="Proteomes" id="UP001217500">
    <property type="component" value="Chromosome"/>
</dbReference>
<gene>
    <name evidence="2" type="ORF">PH603_07490</name>
</gene>
<evidence type="ECO:0000313" key="2">
    <source>
        <dbReference type="EMBL" id="WCL55603.1"/>
    </source>
</evidence>
<dbReference type="RefSeq" id="WP_289505442.1">
    <property type="nucleotide sequence ID" value="NZ_CP116805.1"/>
</dbReference>
<dbReference type="KEGG" id="gso:PH603_07490"/>
<dbReference type="GO" id="GO:0016791">
    <property type="term" value="F:phosphatase activity"/>
    <property type="evidence" value="ECO:0007669"/>
    <property type="project" value="TreeGrafter"/>
</dbReference>
<dbReference type="Pfam" id="PF00149">
    <property type="entry name" value="Metallophos"/>
    <property type="match status" value="1"/>
</dbReference>
<organism evidence="2 3">
    <name type="scientific">Gimibacter soli</name>
    <dbReference type="NCBI Taxonomy" id="3024400"/>
    <lineage>
        <taxon>Bacteria</taxon>
        <taxon>Pseudomonadati</taxon>
        <taxon>Pseudomonadota</taxon>
        <taxon>Alphaproteobacteria</taxon>
        <taxon>Kordiimonadales</taxon>
        <taxon>Temperatibacteraceae</taxon>
        <taxon>Gimibacter</taxon>
    </lineage>
</organism>
<dbReference type="PANTHER" id="PTHR42850">
    <property type="entry name" value="METALLOPHOSPHOESTERASE"/>
    <property type="match status" value="1"/>
</dbReference>
<dbReference type="SUPFAM" id="SSF56300">
    <property type="entry name" value="Metallo-dependent phosphatases"/>
    <property type="match status" value="1"/>
</dbReference>
<reference evidence="2" key="1">
    <citation type="submission" date="2023-01" db="EMBL/GenBank/DDBJ databases">
        <title>The genome sequence of Kordiimonadaceae bacterium 6D33.</title>
        <authorList>
            <person name="Liu Y."/>
        </authorList>
    </citation>
    <scope>NUCLEOTIDE SEQUENCE</scope>
    <source>
        <strain evidence="2">6D33</strain>
    </source>
</reference>
<keyword evidence="3" id="KW-1185">Reference proteome</keyword>
<proteinExistence type="predicted"/>
<protein>
    <submittedName>
        <fullName evidence="2">Metallophosphoesterase</fullName>
    </submittedName>
</protein>